<keyword evidence="2" id="KW-0175">Coiled coil</keyword>
<accession>A0AAD8N6S9</accession>
<feature type="coiled-coil region" evidence="2">
    <location>
        <begin position="123"/>
        <end position="157"/>
    </location>
</feature>
<dbReference type="EMBL" id="JAUIZM010000002">
    <property type="protein sequence ID" value="KAK1397936.1"/>
    <property type="molecule type" value="Genomic_DNA"/>
</dbReference>
<sequence length="196" mass="23021">MARKSFILLRQSVLLIQSVCRGHLARLKYDGMRREASALKIQRNLLMHLAIKAYNRVRSELRFMKQTRAAIIIQSHYRNYLAAITKQCACRGKITLEELLALKKAAKQTGSLQASNYRLERQIEELTCRLQLETRTRADLEEQKTQENLKLQLALQDEHLFIYIIYLSILFVHRIVQQQRSAAPFQPFYSELHNHI</sequence>
<reference evidence="3" key="1">
    <citation type="submission" date="2023-02" db="EMBL/GenBank/DDBJ databases">
        <title>Genome of toxic invasive species Heracleum sosnowskyi carries increased number of genes despite the absence of recent whole-genome duplications.</title>
        <authorList>
            <person name="Schelkunov M."/>
            <person name="Shtratnikova V."/>
            <person name="Makarenko M."/>
            <person name="Klepikova A."/>
            <person name="Omelchenko D."/>
            <person name="Novikova G."/>
            <person name="Obukhova E."/>
            <person name="Bogdanov V."/>
            <person name="Penin A."/>
            <person name="Logacheva M."/>
        </authorList>
    </citation>
    <scope>NUCLEOTIDE SEQUENCE</scope>
    <source>
        <strain evidence="3">Hsosn_3</strain>
        <tissue evidence="3">Leaf</tissue>
    </source>
</reference>
<dbReference type="Gene3D" id="1.20.5.190">
    <property type="match status" value="2"/>
</dbReference>
<evidence type="ECO:0000256" key="1">
    <source>
        <dbReference type="ARBA" id="ARBA00022860"/>
    </source>
</evidence>
<comment type="caution">
    <text evidence="3">The sequence shown here is derived from an EMBL/GenBank/DDBJ whole genome shotgun (WGS) entry which is preliminary data.</text>
</comment>
<keyword evidence="1" id="KW-0112">Calmodulin-binding</keyword>
<evidence type="ECO:0000256" key="2">
    <source>
        <dbReference type="SAM" id="Coils"/>
    </source>
</evidence>
<keyword evidence="4" id="KW-1185">Reference proteome</keyword>
<dbReference type="GO" id="GO:0005516">
    <property type="term" value="F:calmodulin binding"/>
    <property type="evidence" value="ECO:0007669"/>
    <property type="project" value="UniProtKB-KW"/>
</dbReference>
<organism evidence="3 4">
    <name type="scientific">Heracleum sosnowskyi</name>
    <dbReference type="NCBI Taxonomy" id="360622"/>
    <lineage>
        <taxon>Eukaryota</taxon>
        <taxon>Viridiplantae</taxon>
        <taxon>Streptophyta</taxon>
        <taxon>Embryophyta</taxon>
        <taxon>Tracheophyta</taxon>
        <taxon>Spermatophyta</taxon>
        <taxon>Magnoliopsida</taxon>
        <taxon>eudicotyledons</taxon>
        <taxon>Gunneridae</taxon>
        <taxon>Pentapetalae</taxon>
        <taxon>asterids</taxon>
        <taxon>campanulids</taxon>
        <taxon>Apiales</taxon>
        <taxon>Apiaceae</taxon>
        <taxon>Apioideae</taxon>
        <taxon>apioid superclade</taxon>
        <taxon>Tordylieae</taxon>
        <taxon>Tordyliinae</taxon>
        <taxon>Heracleum</taxon>
    </lineage>
</organism>
<dbReference type="Proteomes" id="UP001237642">
    <property type="component" value="Unassembled WGS sequence"/>
</dbReference>
<protein>
    <submittedName>
        <fullName evidence="3">Uncharacterized protein</fullName>
    </submittedName>
</protein>
<evidence type="ECO:0000313" key="3">
    <source>
        <dbReference type="EMBL" id="KAK1397936.1"/>
    </source>
</evidence>
<gene>
    <name evidence="3" type="ORF">POM88_007799</name>
</gene>
<name>A0AAD8N6S9_9APIA</name>
<dbReference type="Pfam" id="PF00612">
    <property type="entry name" value="IQ"/>
    <property type="match status" value="3"/>
</dbReference>
<dbReference type="AlphaFoldDB" id="A0AAD8N6S9"/>
<evidence type="ECO:0000313" key="4">
    <source>
        <dbReference type="Proteomes" id="UP001237642"/>
    </source>
</evidence>
<dbReference type="InterPro" id="IPR000048">
    <property type="entry name" value="IQ_motif_EF-hand-BS"/>
</dbReference>
<proteinExistence type="predicted"/>
<dbReference type="SMART" id="SM00015">
    <property type="entry name" value="IQ"/>
    <property type="match status" value="3"/>
</dbReference>
<dbReference type="PROSITE" id="PS50096">
    <property type="entry name" value="IQ"/>
    <property type="match status" value="1"/>
</dbReference>
<reference evidence="3" key="2">
    <citation type="submission" date="2023-05" db="EMBL/GenBank/DDBJ databases">
        <authorList>
            <person name="Schelkunov M.I."/>
        </authorList>
    </citation>
    <scope>NUCLEOTIDE SEQUENCE</scope>
    <source>
        <strain evidence="3">Hsosn_3</strain>
        <tissue evidence="3">Leaf</tissue>
    </source>
</reference>